<dbReference type="SUPFAM" id="SSF50156">
    <property type="entry name" value="PDZ domain-like"/>
    <property type="match status" value="2"/>
</dbReference>
<feature type="chain" id="PRO_5012707959" evidence="3">
    <location>
        <begin position="21"/>
        <end position="745"/>
    </location>
</feature>
<evidence type="ECO:0000256" key="3">
    <source>
        <dbReference type="SAM" id="SignalP"/>
    </source>
</evidence>
<dbReference type="AlphaFoldDB" id="A0A1U9NIR5"/>
<evidence type="ECO:0000313" key="6">
    <source>
        <dbReference type="Proteomes" id="UP000189674"/>
    </source>
</evidence>
<reference evidence="6" key="1">
    <citation type="submission" date="2017-02" db="EMBL/GenBank/DDBJ databases">
        <title>Comparative genomics and description of representatives of a novel lineage of planctomycetes thriving in anoxic sediments.</title>
        <authorList>
            <person name="Spring S."/>
            <person name="Bunk B."/>
            <person name="Sproer C."/>
        </authorList>
    </citation>
    <scope>NUCLEOTIDE SEQUENCE [LARGE SCALE GENOMIC DNA]</scope>
    <source>
        <strain evidence="6">ST-NAGAB-D1</strain>
    </source>
</reference>
<dbReference type="PROSITE" id="PS50106">
    <property type="entry name" value="PDZ"/>
    <property type="match status" value="2"/>
</dbReference>
<feature type="domain" description="PDZ" evidence="4">
    <location>
        <begin position="617"/>
        <end position="714"/>
    </location>
</feature>
<feature type="compositionally biased region" description="Acidic residues" evidence="2">
    <location>
        <begin position="726"/>
        <end position="745"/>
    </location>
</feature>
<dbReference type="GO" id="GO:0006508">
    <property type="term" value="P:proteolysis"/>
    <property type="evidence" value="ECO:0007669"/>
    <property type="project" value="UniProtKB-KW"/>
</dbReference>
<dbReference type="Proteomes" id="UP000189674">
    <property type="component" value="Chromosome"/>
</dbReference>
<name>A0A1U9NIR5_9BACT</name>
<feature type="region of interest" description="Disordered" evidence="2">
    <location>
        <begin position="723"/>
        <end position="745"/>
    </location>
</feature>
<organism evidence="5 6">
    <name type="scientific">Anaerohalosphaera lusitana</name>
    <dbReference type="NCBI Taxonomy" id="1936003"/>
    <lineage>
        <taxon>Bacteria</taxon>
        <taxon>Pseudomonadati</taxon>
        <taxon>Planctomycetota</taxon>
        <taxon>Phycisphaerae</taxon>
        <taxon>Sedimentisphaerales</taxon>
        <taxon>Anaerohalosphaeraceae</taxon>
        <taxon>Anaerohalosphaera</taxon>
    </lineage>
</organism>
<dbReference type="InterPro" id="IPR001478">
    <property type="entry name" value="PDZ"/>
</dbReference>
<dbReference type="Gene3D" id="2.30.42.10">
    <property type="match status" value="2"/>
</dbReference>
<dbReference type="PANTHER" id="PTHR22939">
    <property type="entry name" value="SERINE PROTEASE FAMILY S1C HTRA-RELATED"/>
    <property type="match status" value="1"/>
</dbReference>
<evidence type="ECO:0000259" key="4">
    <source>
        <dbReference type="PROSITE" id="PS50106"/>
    </source>
</evidence>
<dbReference type="KEGG" id="alus:STSP2_00863"/>
<dbReference type="PANTHER" id="PTHR22939:SF129">
    <property type="entry name" value="SERINE PROTEASE HTRA2, MITOCHONDRIAL"/>
    <property type="match status" value="1"/>
</dbReference>
<keyword evidence="6" id="KW-1185">Reference proteome</keyword>
<evidence type="ECO:0000256" key="1">
    <source>
        <dbReference type="ARBA" id="ARBA00010541"/>
    </source>
</evidence>
<keyword evidence="5" id="KW-0645">Protease</keyword>
<dbReference type="RefSeq" id="WP_146660123.1">
    <property type="nucleotide sequence ID" value="NZ_CP019791.1"/>
</dbReference>
<keyword evidence="3" id="KW-0732">Signal</keyword>
<evidence type="ECO:0000313" key="5">
    <source>
        <dbReference type="EMBL" id="AQT67715.1"/>
    </source>
</evidence>
<dbReference type="OrthoDB" id="223239at2"/>
<accession>A0A1U9NIR5</accession>
<comment type="similarity">
    <text evidence="1">Belongs to the peptidase S1C family.</text>
</comment>
<feature type="signal peptide" evidence="3">
    <location>
        <begin position="1"/>
        <end position="20"/>
    </location>
</feature>
<dbReference type="GO" id="GO:0008233">
    <property type="term" value="F:peptidase activity"/>
    <property type="evidence" value="ECO:0007669"/>
    <property type="project" value="UniProtKB-KW"/>
</dbReference>
<gene>
    <name evidence="5" type="ORF">STSP2_00863</name>
</gene>
<sequence precursor="true">MRSKLLMLVLALFVCGSVFAAEGMDEQDKFTLAEKVELAKSISDSVVQVRYYLKTDKGEQPEGASVQRYCPNCGSYHSYSTGSELIKEERPFEAAGYAIGDNKFVAQELTIHPRFVEDVKIAFNGKEVDAEVSAYAKDCGVMMLEAEEELAGVKPLEFNPDAEGDLVAVEYDKANAQWGMTVKGFSISASVKEDGLTCGVGSASGVIMNRQGDAVGICLSMEMPLDDGWKGSPADWELVPAGEMDAMEDKIEQIADGGLLRVKLNLRSPRKNQSSMGYYSSNDDEEKTEIDTCGVLVNAKKLLVLKKLKPKVTARLEKITVYPADGEPVTAEFSGTLKDYGAFVAELSEELEGEVELSQASVFDYRNKPLIYALVRVQGDSKVSYYGHKRIAQFQEGWKSQIYPQVSSGSYDEEGKMFLFDSAGRLVSMPIARREKVESDRGYFYDDDTLMTYSGYLNPVLADLASNVDHSNVPLTEEEENRLAWIGVELQPLNQELARVNNVSDMTKDGENGALVSYVYPNSPAAKKGIELGDVLIRLHIEGVPQPMEVDLSSGYFMESFPWDQYDMIPGEYFDRIPTPWPNAENTFTRALTNVGFGKEYTAEFARDGETFTKEFEVTQSPAHYGSAKKFKSEDLGMTVRNLTYEVQRYFQRTDDDPGVIVSKIEPGEKAAVAGIRPYEIITHVNDKPVSDVEAFENLVKNGEEMRFAVKRMTKGRVVKIKTDAGGDETAEAENEESDETVTAG</sequence>
<dbReference type="Pfam" id="PF12812">
    <property type="entry name" value="PDZ_1"/>
    <property type="match status" value="1"/>
</dbReference>
<dbReference type="EMBL" id="CP019791">
    <property type="protein sequence ID" value="AQT67715.1"/>
    <property type="molecule type" value="Genomic_DNA"/>
</dbReference>
<evidence type="ECO:0000256" key="2">
    <source>
        <dbReference type="SAM" id="MobiDB-lite"/>
    </source>
</evidence>
<keyword evidence="5" id="KW-0378">Hydrolase</keyword>
<feature type="domain" description="PDZ" evidence="4">
    <location>
        <begin position="472"/>
        <end position="540"/>
    </location>
</feature>
<dbReference type="InterPro" id="IPR036034">
    <property type="entry name" value="PDZ_sf"/>
</dbReference>
<proteinExistence type="inferred from homology"/>
<dbReference type="InterPro" id="IPR025926">
    <property type="entry name" value="PDZ-like_dom"/>
</dbReference>
<dbReference type="STRING" id="1936003.STSP2_00863"/>
<protein>
    <submittedName>
        <fullName evidence="5">Serine endoprotease</fullName>
    </submittedName>
</protein>
<dbReference type="SMART" id="SM00228">
    <property type="entry name" value="PDZ"/>
    <property type="match status" value="2"/>
</dbReference>